<keyword evidence="1" id="KW-0547">Nucleotide-binding</keyword>
<dbReference type="Pfam" id="PF00501">
    <property type="entry name" value="AMP-binding"/>
    <property type="match status" value="1"/>
</dbReference>
<feature type="domain" description="AMP-dependent synthetase/ligase" evidence="3">
    <location>
        <begin position="25"/>
        <end position="411"/>
    </location>
</feature>
<evidence type="ECO:0000313" key="4">
    <source>
        <dbReference type="EMBL" id="GAA0877429.1"/>
    </source>
</evidence>
<dbReference type="Pfam" id="PF23562">
    <property type="entry name" value="AMP-binding_C_3"/>
    <property type="match status" value="1"/>
</dbReference>
<dbReference type="SUPFAM" id="SSF56801">
    <property type="entry name" value="Acetyl-CoA synthetase-like"/>
    <property type="match status" value="1"/>
</dbReference>
<dbReference type="CDD" id="cd05907">
    <property type="entry name" value="VL_LC_FACS_like"/>
    <property type="match status" value="1"/>
</dbReference>
<evidence type="ECO:0000259" key="3">
    <source>
        <dbReference type="Pfam" id="PF00501"/>
    </source>
</evidence>
<comment type="caution">
    <text evidence="4">The sequence shown here is derived from an EMBL/GenBank/DDBJ whole genome shotgun (WGS) entry which is preliminary data.</text>
</comment>
<dbReference type="EMBL" id="BAAAFI010000002">
    <property type="protein sequence ID" value="GAA0877429.1"/>
    <property type="molecule type" value="Genomic_DNA"/>
</dbReference>
<keyword evidence="4" id="KW-0436">Ligase</keyword>
<dbReference type="PANTHER" id="PTHR43272">
    <property type="entry name" value="LONG-CHAIN-FATTY-ACID--COA LIGASE"/>
    <property type="match status" value="1"/>
</dbReference>
<organism evidence="4 5">
    <name type="scientific">Algoriphagus jejuensis</name>
    <dbReference type="NCBI Taxonomy" id="419934"/>
    <lineage>
        <taxon>Bacteria</taxon>
        <taxon>Pseudomonadati</taxon>
        <taxon>Bacteroidota</taxon>
        <taxon>Cytophagia</taxon>
        <taxon>Cytophagales</taxon>
        <taxon>Cyclobacteriaceae</taxon>
        <taxon>Algoriphagus</taxon>
    </lineage>
</organism>
<protein>
    <submittedName>
        <fullName evidence="4">Long-chain fatty acid--CoA ligase</fullName>
    </submittedName>
</protein>
<evidence type="ECO:0000256" key="1">
    <source>
        <dbReference type="ARBA" id="ARBA00022741"/>
    </source>
</evidence>
<name>A0ABN1MVJ5_9BACT</name>
<dbReference type="InterPro" id="IPR000873">
    <property type="entry name" value="AMP-dep_synth/lig_dom"/>
</dbReference>
<dbReference type="GO" id="GO:0016874">
    <property type="term" value="F:ligase activity"/>
    <property type="evidence" value="ECO:0007669"/>
    <property type="project" value="UniProtKB-KW"/>
</dbReference>
<gene>
    <name evidence="4" type="ORF">GCM10009119_03970</name>
</gene>
<evidence type="ECO:0000256" key="2">
    <source>
        <dbReference type="ARBA" id="ARBA00022840"/>
    </source>
</evidence>
<keyword evidence="5" id="KW-1185">Reference proteome</keyword>
<dbReference type="Gene3D" id="3.40.50.12780">
    <property type="entry name" value="N-terminal domain of ligase-like"/>
    <property type="match status" value="1"/>
</dbReference>
<evidence type="ECO:0000313" key="5">
    <source>
        <dbReference type="Proteomes" id="UP001500469"/>
    </source>
</evidence>
<keyword evidence="2" id="KW-0067">ATP-binding</keyword>
<dbReference type="PANTHER" id="PTHR43272:SF33">
    <property type="entry name" value="AMP-BINDING DOMAIN-CONTAINING PROTEIN-RELATED"/>
    <property type="match status" value="1"/>
</dbReference>
<dbReference type="PROSITE" id="PS00455">
    <property type="entry name" value="AMP_BINDING"/>
    <property type="match status" value="1"/>
</dbReference>
<dbReference type="InterPro" id="IPR020845">
    <property type="entry name" value="AMP-binding_CS"/>
</dbReference>
<dbReference type="RefSeq" id="WP_343848126.1">
    <property type="nucleotide sequence ID" value="NZ_BAAAFI010000002.1"/>
</dbReference>
<dbReference type="Proteomes" id="UP001500469">
    <property type="component" value="Unassembled WGS sequence"/>
</dbReference>
<proteinExistence type="predicted"/>
<reference evidence="4 5" key="1">
    <citation type="journal article" date="2019" name="Int. J. Syst. Evol. Microbiol.">
        <title>The Global Catalogue of Microorganisms (GCM) 10K type strain sequencing project: providing services to taxonomists for standard genome sequencing and annotation.</title>
        <authorList>
            <consortium name="The Broad Institute Genomics Platform"/>
            <consortium name="The Broad Institute Genome Sequencing Center for Infectious Disease"/>
            <person name="Wu L."/>
            <person name="Ma J."/>
        </authorList>
    </citation>
    <scope>NUCLEOTIDE SEQUENCE [LARGE SCALE GENOMIC DNA]</scope>
    <source>
        <strain evidence="4 5">JCM 16112</strain>
    </source>
</reference>
<sequence>MELNRLFDLIPYQILNFDKEVAFAKKVNGAWKTYSSKELKRIVDNVSLGLLASQIVAGDKVAIISENRPEWIFVDFALQQIGAISVPMYPTITTEDYGYIFDHAEVKMIFVGDQAIYSKAEAVALNRKIFSFDQLDGVENWSALTELGESGDLAQLEESKKRVKKEDLFTIIYTSGTTGRPKGVMLTHSNILSNVVAVADRMVPPAGVSTALSFLPLCHIYERTGTFCFVYLGFSVYYAESMEKIGENIKEVQPHVFNTVPRLLEKVYDKIVAKGYELTGLKKQLFFWALNLGLIYDPTKPQSGWYDFQLKIANKLIFSKWRKALGGNITQINSGSAALQPRLARVFWAAGIKVCEGYGLTETSPVVSATFGTADGVRIGCVGKLVKDVQVKIAPDGEILVKGPNVMLGYYKQPDMTAEVLQNGWFHTGDIGELDGEFLKITDRKKEMFKTSGGKYIAPQVMENKFKESLLIDQLMVVGDGKNYPAAVIVPSFDGLREYCKRKDIPYSSDSEMVMKPEILEKFQSEIDLYNRYFAKWEQIKRFKLLDESWGINSGELTPTLKLKRKVIAGKYDKLIEAIYQG</sequence>
<accession>A0ABN1MVJ5</accession>
<dbReference type="InterPro" id="IPR042099">
    <property type="entry name" value="ANL_N_sf"/>
</dbReference>